<keyword evidence="4" id="KW-1185">Reference proteome</keyword>
<dbReference type="KEGG" id="zmk:HG535_0B02230"/>
<protein>
    <submittedName>
        <fullName evidence="3">Uncharacterized protein</fullName>
    </submittedName>
</protein>
<keyword evidence="2" id="KW-0496">Mitochondrion</keyword>
<evidence type="ECO:0000256" key="2">
    <source>
        <dbReference type="ARBA" id="ARBA00023128"/>
    </source>
</evidence>
<dbReference type="AlphaFoldDB" id="A0A7H9AXR8"/>
<gene>
    <name evidence="3" type="ORF">HG535_0B02230</name>
</gene>
<accession>A0A7H9AXR8</accession>
<organism evidence="3 4">
    <name type="scientific">Zygotorulaspora mrakii</name>
    <name type="common">Zygosaccharomyces mrakii</name>
    <dbReference type="NCBI Taxonomy" id="42260"/>
    <lineage>
        <taxon>Eukaryota</taxon>
        <taxon>Fungi</taxon>
        <taxon>Dikarya</taxon>
        <taxon>Ascomycota</taxon>
        <taxon>Saccharomycotina</taxon>
        <taxon>Saccharomycetes</taxon>
        <taxon>Saccharomycetales</taxon>
        <taxon>Saccharomycetaceae</taxon>
        <taxon>Zygotorulaspora</taxon>
    </lineage>
</organism>
<dbReference type="OrthoDB" id="3992052at2759"/>
<name>A0A7H9AXR8_ZYGMR</name>
<evidence type="ECO:0000313" key="4">
    <source>
        <dbReference type="Proteomes" id="UP000509704"/>
    </source>
</evidence>
<dbReference type="Proteomes" id="UP000509704">
    <property type="component" value="Chromosome 2"/>
</dbReference>
<evidence type="ECO:0000313" key="3">
    <source>
        <dbReference type="EMBL" id="QLG71185.1"/>
    </source>
</evidence>
<dbReference type="Pfam" id="PF08692">
    <property type="entry name" value="Pet20"/>
    <property type="match status" value="1"/>
</dbReference>
<sequence>MSFKLVMFGRRFFSCSASQTFKRKSSHNDVFRMLPRVPTTQFLESRELTRDILFSGYRPVMYPVTQNPLLAERNRNGETTLISEVIGERRKEEQQNNDHNYSVMAGPRGCGGIHSGGVNGTWRYSPKLPNKLLPYNIWTTTSMGMEYFPEWLNLPRQVVRKLKPFDRH</sequence>
<dbReference type="GeneID" id="59234846"/>
<dbReference type="GO" id="GO:0005739">
    <property type="term" value="C:mitochondrion"/>
    <property type="evidence" value="ECO:0007669"/>
    <property type="project" value="UniProtKB-SubCell"/>
</dbReference>
<evidence type="ECO:0000256" key="1">
    <source>
        <dbReference type="ARBA" id="ARBA00004173"/>
    </source>
</evidence>
<comment type="subcellular location">
    <subcellularLocation>
        <location evidence="1">Mitochondrion</location>
    </subcellularLocation>
</comment>
<dbReference type="EMBL" id="CP058605">
    <property type="protein sequence ID" value="QLG71185.1"/>
    <property type="molecule type" value="Genomic_DNA"/>
</dbReference>
<dbReference type="RefSeq" id="XP_037142913.1">
    <property type="nucleotide sequence ID" value="XM_037287018.1"/>
</dbReference>
<proteinExistence type="predicted"/>
<reference evidence="3 4" key="1">
    <citation type="submission" date="2020-07" db="EMBL/GenBank/DDBJ databases">
        <title>The yeast mating-type switching endonuclease HO is a domesticated member of an unorthodox homing genetic element family.</title>
        <authorList>
            <person name="Coughlan A.Y."/>
            <person name="Lombardi L."/>
            <person name="Braun-Galleani S."/>
            <person name="Martos A.R."/>
            <person name="Galeote V."/>
            <person name="Bigey F."/>
            <person name="Dequin S."/>
            <person name="Byrne K.P."/>
            <person name="Wolfe K.H."/>
        </authorList>
    </citation>
    <scope>NUCLEOTIDE SEQUENCE [LARGE SCALE GENOMIC DNA]</scope>
    <source>
        <strain evidence="3 4">NRRL Y-6702</strain>
    </source>
</reference>
<dbReference type="InterPro" id="IPR014804">
    <property type="entry name" value="Pet20-like"/>
</dbReference>